<dbReference type="Proteomes" id="UP000000311">
    <property type="component" value="Unassembled WGS sequence"/>
</dbReference>
<organism evidence="3">
    <name type="scientific">Camponotus floridanus</name>
    <name type="common">Florida carpenter ant</name>
    <dbReference type="NCBI Taxonomy" id="104421"/>
    <lineage>
        <taxon>Eukaryota</taxon>
        <taxon>Metazoa</taxon>
        <taxon>Ecdysozoa</taxon>
        <taxon>Arthropoda</taxon>
        <taxon>Hexapoda</taxon>
        <taxon>Insecta</taxon>
        <taxon>Pterygota</taxon>
        <taxon>Neoptera</taxon>
        <taxon>Endopterygota</taxon>
        <taxon>Hymenoptera</taxon>
        <taxon>Apocrita</taxon>
        <taxon>Aculeata</taxon>
        <taxon>Formicoidea</taxon>
        <taxon>Formicidae</taxon>
        <taxon>Formicinae</taxon>
        <taxon>Camponotus</taxon>
    </lineage>
</organism>
<dbReference type="InParanoid" id="E2AIV2"/>
<evidence type="ECO:0000313" key="3">
    <source>
        <dbReference type="Proteomes" id="UP000000311"/>
    </source>
</evidence>
<gene>
    <name evidence="2" type="ORF">EAG_15666</name>
</gene>
<reference evidence="2 3" key="1">
    <citation type="journal article" date="2010" name="Science">
        <title>Genomic comparison of the ants Camponotus floridanus and Harpegnathos saltator.</title>
        <authorList>
            <person name="Bonasio R."/>
            <person name="Zhang G."/>
            <person name="Ye C."/>
            <person name="Mutti N.S."/>
            <person name="Fang X."/>
            <person name="Qin N."/>
            <person name="Donahue G."/>
            <person name="Yang P."/>
            <person name="Li Q."/>
            <person name="Li C."/>
            <person name="Zhang P."/>
            <person name="Huang Z."/>
            <person name="Berger S.L."/>
            <person name="Reinberg D."/>
            <person name="Wang J."/>
            <person name="Liebig J."/>
        </authorList>
    </citation>
    <scope>NUCLEOTIDE SEQUENCE [LARGE SCALE GENOMIC DNA]</scope>
    <source>
        <strain evidence="3">C129</strain>
    </source>
</reference>
<sequence length="140" mass="14985">MLREEEEEEVDRVDVPRLPPPPPPPPPSPSLAAAARPSRLVPSRTSCHVASSSKVVSPAATRGSRPPAKSLVLVPVNAVAVAGARGERESEVKEIFRVNSSRVGPLAPSRETDRSLHLVTRDAATRCAIASRFDRIQTIS</sequence>
<feature type="region of interest" description="Disordered" evidence="1">
    <location>
        <begin position="1"/>
        <end position="68"/>
    </location>
</feature>
<feature type="compositionally biased region" description="Low complexity" evidence="1">
    <location>
        <begin position="30"/>
        <end position="60"/>
    </location>
</feature>
<dbReference type="EMBL" id="GL439905">
    <property type="protein sequence ID" value="EFN66631.1"/>
    <property type="molecule type" value="Genomic_DNA"/>
</dbReference>
<keyword evidence="3" id="KW-1185">Reference proteome</keyword>
<evidence type="ECO:0000256" key="1">
    <source>
        <dbReference type="SAM" id="MobiDB-lite"/>
    </source>
</evidence>
<name>E2AIV2_CAMFO</name>
<proteinExistence type="predicted"/>
<evidence type="ECO:0000313" key="2">
    <source>
        <dbReference type="EMBL" id="EFN66631.1"/>
    </source>
</evidence>
<feature type="compositionally biased region" description="Pro residues" evidence="1">
    <location>
        <begin position="17"/>
        <end position="29"/>
    </location>
</feature>
<protein>
    <submittedName>
        <fullName evidence="2">Uncharacterized protein</fullName>
    </submittedName>
</protein>
<dbReference type="AlphaFoldDB" id="E2AIV2"/>
<accession>E2AIV2</accession>
<feature type="compositionally biased region" description="Acidic residues" evidence="1">
    <location>
        <begin position="1"/>
        <end position="11"/>
    </location>
</feature>